<evidence type="ECO:0000313" key="2">
    <source>
        <dbReference type="Proteomes" id="UP000192132"/>
    </source>
</evidence>
<keyword evidence="2" id="KW-1185">Reference proteome</keyword>
<evidence type="ECO:0000313" key="1">
    <source>
        <dbReference type="EMBL" id="ONG37177.1"/>
    </source>
</evidence>
<name>A0A1S8CS13_9GAMM</name>
<dbReference type="Proteomes" id="UP000192132">
    <property type="component" value="Unassembled WGS sequence"/>
</dbReference>
<dbReference type="EMBL" id="MLCN01000067">
    <property type="protein sequence ID" value="ONG37177.1"/>
    <property type="molecule type" value="Genomic_DNA"/>
</dbReference>
<comment type="caution">
    <text evidence="1">The sequence shown here is derived from an EMBL/GenBank/DDBJ whole genome shotgun (WGS) entry which is preliminary data.</text>
</comment>
<protein>
    <submittedName>
        <fullName evidence="1">Uncharacterized protein</fullName>
    </submittedName>
</protein>
<reference evidence="1 2" key="1">
    <citation type="submission" date="2016-10" db="EMBL/GenBank/DDBJ databases">
        <title>Draft Genome sequence of Alkanindiges sp. strain H1.</title>
        <authorList>
            <person name="Subhash Y."/>
            <person name="Lee S."/>
        </authorList>
    </citation>
    <scope>NUCLEOTIDE SEQUENCE [LARGE SCALE GENOMIC DNA]</scope>
    <source>
        <strain evidence="1 2">H1</strain>
    </source>
</reference>
<proteinExistence type="predicted"/>
<gene>
    <name evidence="1" type="ORF">BKE30_15110</name>
</gene>
<sequence length="239" mass="27835">MALLEQYKSLTRLYQAYATVFTDPIPIVISDIAQLLQQAKIMQGNYNQREHYQHTVRIIYELIRSPASQFFMTPSQTAKSILTELVPLLSDSAKKRLWKGLFSESLESSRWRIEVATLLSIKQTMPAKMQMMRKIEEMELYRQTTKTDIFERLEKAQGNLATIPKNEMAKLIVKAYQMNLLAQLTVQYPELMNPHFLAAAVNEGFYQTHFKVRSFYQSIRQLAQNDEKVLRWLDGQSST</sequence>
<accession>A0A1S8CS13</accession>
<dbReference type="AlphaFoldDB" id="A0A1S8CS13"/>
<organism evidence="1 2">
    <name type="scientific">Alkanindiges hydrocarboniclasticus</name>
    <dbReference type="NCBI Taxonomy" id="1907941"/>
    <lineage>
        <taxon>Bacteria</taxon>
        <taxon>Pseudomonadati</taxon>
        <taxon>Pseudomonadota</taxon>
        <taxon>Gammaproteobacteria</taxon>
        <taxon>Moraxellales</taxon>
        <taxon>Moraxellaceae</taxon>
        <taxon>Alkanindiges</taxon>
    </lineage>
</organism>